<keyword evidence="1" id="KW-1133">Transmembrane helix</keyword>
<sequence>MIEYHTVSYAPNFGLALCSLNCAVTGSIYLFSFYIISYHSKLSFSCELRSSPSHKMRYLQELELQWEKMASIFFLLKIQPTKCQQQQGFSCTFRTAF</sequence>
<keyword evidence="3" id="KW-1185">Reference proteome</keyword>
<evidence type="ECO:0000313" key="2">
    <source>
        <dbReference type="EMBL" id="RPA92978.1"/>
    </source>
</evidence>
<evidence type="ECO:0000313" key="3">
    <source>
        <dbReference type="Proteomes" id="UP000276215"/>
    </source>
</evidence>
<dbReference type="AlphaFoldDB" id="A0A3N4J7J2"/>
<feature type="transmembrane region" description="Helical" evidence="1">
    <location>
        <begin position="13"/>
        <end position="36"/>
    </location>
</feature>
<keyword evidence="1" id="KW-0472">Membrane</keyword>
<protein>
    <submittedName>
        <fullName evidence="2">Uncharacterized protein</fullName>
    </submittedName>
</protein>
<proteinExistence type="predicted"/>
<name>A0A3N4J7J2_9PEZI</name>
<evidence type="ECO:0000256" key="1">
    <source>
        <dbReference type="SAM" id="Phobius"/>
    </source>
</evidence>
<gene>
    <name evidence="2" type="ORF">L873DRAFT_118561</name>
</gene>
<dbReference type="EMBL" id="ML120462">
    <property type="protein sequence ID" value="RPA92978.1"/>
    <property type="molecule type" value="Genomic_DNA"/>
</dbReference>
<accession>A0A3N4J7J2</accession>
<reference evidence="2 3" key="1">
    <citation type="journal article" date="2018" name="Nat. Ecol. Evol.">
        <title>Pezizomycetes genomes reveal the molecular basis of ectomycorrhizal truffle lifestyle.</title>
        <authorList>
            <person name="Murat C."/>
            <person name="Payen T."/>
            <person name="Noel B."/>
            <person name="Kuo A."/>
            <person name="Morin E."/>
            <person name="Chen J."/>
            <person name="Kohler A."/>
            <person name="Krizsan K."/>
            <person name="Balestrini R."/>
            <person name="Da Silva C."/>
            <person name="Montanini B."/>
            <person name="Hainaut M."/>
            <person name="Levati E."/>
            <person name="Barry K.W."/>
            <person name="Belfiori B."/>
            <person name="Cichocki N."/>
            <person name="Clum A."/>
            <person name="Dockter R.B."/>
            <person name="Fauchery L."/>
            <person name="Guy J."/>
            <person name="Iotti M."/>
            <person name="Le Tacon F."/>
            <person name="Lindquist E.A."/>
            <person name="Lipzen A."/>
            <person name="Malagnac F."/>
            <person name="Mello A."/>
            <person name="Molinier V."/>
            <person name="Miyauchi S."/>
            <person name="Poulain J."/>
            <person name="Riccioni C."/>
            <person name="Rubini A."/>
            <person name="Sitrit Y."/>
            <person name="Splivallo R."/>
            <person name="Traeger S."/>
            <person name="Wang M."/>
            <person name="Zifcakova L."/>
            <person name="Wipf D."/>
            <person name="Zambonelli A."/>
            <person name="Paolocci F."/>
            <person name="Nowrousian M."/>
            <person name="Ottonello S."/>
            <person name="Baldrian P."/>
            <person name="Spatafora J.W."/>
            <person name="Henrissat B."/>
            <person name="Nagy L.G."/>
            <person name="Aury J.M."/>
            <person name="Wincker P."/>
            <person name="Grigoriev I.V."/>
            <person name="Bonfante P."/>
            <person name="Martin F.M."/>
        </authorList>
    </citation>
    <scope>NUCLEOTIDE SEQUENCE [LARGE SCALE GENOMIC DNA]</scope>
    <source>
        <strain evidence="2 3">120613-1</strain>
    </source>
</reference>
<dbReference type="Proteomes" id="UP000276215">
    <property type="component" value="Unassembled WGS sequence"/>
</dbReference>
<organism evidence="2 3">
    <name type="scientific">Choiromyces venosus 120613-1</name>
    <dbReference type="NCBI Taxonomy" id="1336337"/>
    <lineage>
        <taxon>Eukaryota</taxon>
        <taxon>Fungi</taxon>
        <taxon>Dikarya</taxon>
        <taxon>Ascomycota</taxon>
        <taxon>Pezizomycotina</taxon>
        <taxon>Pezizomycetes</taxon>
        <taxon>Pezizales</taxon>
        <taxon>Tuberaceae</taxon>
        <taxon>Choiromyces</taxon>
    </lineage>
</organism>
<keyword evidence="1" id="KW-0812">Transmembrane</keyword>